<gene>
    <name evidence="7" type="ORF">HMPREF9336_02950</name>
</gene>
<evidence type="ECO:0000256" key="3">
    <source>
        <dbReference type="ARBA" id="ARBA00022964"/>
    </source>
</evidence>
<keyword evidence="3" id="KW-0223">Dioxygenase</keyword>
<dbReference type="Proteomes" id="UP000004816">
    <property type="component" value="Unassembled WGS sequence"/>
</dbReference>
<keyword evidence="2" id="KW-0479">Metal-binding</keyword>
<dbReference type="RefSeq" id="WP_007471604.1">
    <property type="nucleotide sequence ID" value="NZ_KI391953.1"/>
</dbReference>
<dbReference type="InterPro" id="IPR042098">
    <property type="entry name" value="TauD-like_sf"/>
</dbReference>
<feature type="domain" description="TauD/TfdA-like" evidence="6">
    <location>
        <begin position="40"/>
        <end position="297"/>
    </location>
</feature>
<dbReference type="GO" id="GO:0000908">
    <property type="term" value="F:taurine dioxygenase activity"/>
    <property type="evidence" value="ECO:0007669"/>
    <property type="project" value="TreeGrafter"/>
</dbReference>
<dbReference type="Pfam" id="PF02668">
    <property type="entry name" value="TauD"/>
    <property type="match status" value="1"/>
</dbReference>
<evidence type="ECO:0000256" key="2">
    <source>
        <dbReference type="ARBA" id="ARBA00022723"/>
    </source>
</evidence>
<dbReference type="SUPFAM" id="SSF51197">
    <property type="entry name" value="Clavaminate synthase-like"/>
    <property type="match status" value="1"/>
</dbReference>
<dbReference type="HOGENOM" id="CLU_036005_2_1_11"/>
<dbReference type="InterPro" id="IPR051323">
    <property type="entry name" value="AtsK-like"/>
</dbReference>
<dbReference type="OrthoDB" id="581608at2"/>
<evidence type="ECO:0000313" key="8">
    <source>
        <dbReference type="Proteomes" id="UP000004816"/>
    </source>
</evidence>
<evidence type="ECO:0000259" key="6">
    <source>
        <dbReference type="Pfam" id="PF02668"/>
    </source>
</evidence>
<keyword evidence="5" id="KW-0408">Iron</keyword>
<proteinExistence type="inferred from homology"/>
<dbReference type="InterPro" id="IPR003819">
    <property type="entry name" value="TauD/TfdA-like"/>
</dbReference>
<protein>
    <recommendedName>
        <fullName evidence="6">TauD/TfdA-like domain-containing protein</fullName>
    </recommendedName>
</protein>
<dbReference type="STRING" id="679197.HMPREF9336_02950"/>
<comment type="caution">
    <text evidence="7">The sequence shown here is derived from an EMBL/GenBank/DDBJ whole genome shotgun (WGS) entry which is preliminary data.</text>
</comment>
<dbReference type="AlphaFoldDB" id="E5XTX8"/>
<accession>E5XTX8</accession>
<dbReference type="PANTHER" id="PTHR30468">
    <property type="entry name" value="ALPHA-KETOGLUTARATE-DEPENDENT SULFONATE DIOXYGENASE"/>
    <property type="match status" value="1"/>
</dbReference>
<evidence type="ECO:0000256" key="5">
    <source>
        <dbReference type="ARBA" id="ARBA00023004"/>
    </source>
</evidence>
<organism evidence="7 8">
    <name type="scientific">Segniliparus rugosus (strain ATCC BAA-974 / DSM 45345 / CCUG 50838 / CIP 108380 / JCM 13579 / CDC 945)</name>
    <dbReference type="NCBI Taxonomy" id="679197"/>
    <lineage>
        <taxon>Bacteria</taxon>
        <taxon>Bacillati</taxon>
        <taxon>Actinomycetota</taxon>
        <taxon>Actinomycetes</taxon>
        <taxon>Mycobacteriales</taxon>
        <taxon>Segniliparaceae</taxon>
        <taxon>Segniliparus</taxon>
    </lineage>
</organism>
<evidence type="ECO:0000256" key="1">
    <source>
        <dbReference type="ARBA" id="ARBA00005896"/>
    </source>
</evidence>
<reference evidence="7 8" key="1">
    <citation type="journal article" date="2011" name="Stand. Genomic Sci.">
        <title>High quality draft genome sequence of Segniliparus rugosus CDC 945(T)= (ATCC BAA-974(T)).</title>
        <authorList>
            <person name="Earl A.M."/>
            <person name="Desjardins C.A."/>
            <person name="Fitzgerald M.G."/>
            <person name="Arachchi H.M."/>
            <person name="Zeng Q."/>
            <person name="Mehta T."/>
            <person name="Griggs A."/>
            <person name="Birren B.W."/>
            <person name="Toney N.C."/>
            <person name="Carr J."/>
            <person name="Posey J."/>
            <person name="Butler W.R."/>
        </authorList>
    </citation>
    <scope>NUCLEOTIDE SEQUENCE [LARGE SCALE GENOMIC DNA]</scope>
    <source>
        <strain evidence="8">ATCC BAA-974 / DSM 45345 / CCUG 50838 / CIP 108380 / JCM 13579 / CDC 945</strain>
    </source>
</reference>
<dbReference type="GO" id="GO:0006790">
    <property type="term" value="P:sulfur compound metabolic process"/>
    <property type="evidence" value="ECO:0007669"/>
    <property type="project" value="TreeGrafter"/>
</dbReference>
<keyword evidence="4" id="KW-0560">Oxidoreductase</keyword>
<dbReference type="GO" id="GO:0046872">
    <property type="term" value="F:metal ion binding"/>
    <property type="evidence" value="ECO:0007669"/>
    <property type="project" value="UniProtKB-KW"/>
</dbReference>
<dbReference type="eggNOG" id="COG2175">
    <property type="taxonomic scope" value="Bacteria"/>
</dbReference>
<comment type="similarity">
    <text evidence="1">Belongs to the TfdA dioxygenase family.</text>
</comment>
<name>E5XTX8_SEGRC</name>
<dbReference type="PANTHER" id="PTHR30468:SF1">
    <property type="entry name" value="ALPHA-KETOGLUTARATE-DEPENDENT SULFONATE DIOXYGENASE"/>
    <property type="match status" value="1"/>
</dbReference>
<dbReference type="EMBL" id="ACZI02000001">
    <property type="protein sequence ID" value="EFV12195.1"/>
    <property type="molecule type" value="Genomic_DNA"/>
</dbReference>
<dbReference type="GO" id="GO:0005737">
    <property type="term" value="C:cytoplasm"/>
    <property type="evidence" value="ECO:0007669"/>
    <property type="project" value="TreeGrafter"/>
</dbReference>
<evidence type="ECO:0000313" key="7">
    <source>
        <dbReference type="EMBL" id="EFV12195.1"/>
    </source>
</evidence>
<evidence type="ECO:0000256" key="4">
    <source>
        <dbReference type="ARBA" id="ARBA00023002"/>
    </source>
</evidence>
<keyword evidence="8" id="KW-1185">Reference proteome</keyword>
<sequence>MTDLLSLERTLRSVPPGPLVGRRAPEGFDSRPYGLFGLVPASPTIGAEISGVRLSGGLAPEVLAELRRALLEWKVLFFRDQDIARQEHREFAALWGGLEQHPFMRYHGKQDDVDVVSLAKNDMAAGTENVWHNDVTWRPDPSFAAVLRAVEVPDLGGDTMWSDTAVAYDLLPDGLKERIDHLEAEHDWIQSFGRMMPEQEIERLRPDFPPVTHPVVRVIPETGRRVLFVNRVFTTRIVGMDEAQSRELLEDLYLRMNRPEFQVRLRWQPNTVAMWDNRTCQHYAVSDYFPKRRVVERISIVGDRPVGVSG</sequence>
<dbReference type="Gene3D" id="3.60.130.10">
    <property type="entry name" value="Clavaminate synthase-like"/>
    <property type="match status" value="1"/>
</dbReference>